<name>A0ABS9HEZ9_9ACTN</name>
<dbReference type="PANTHER" id="PTHR43194">
    <property type="entry name" value="HYDROLASE ALPHA/BETA FOLD FAMILY"/>
    <property type="match status" value="1"/>
</dbReference>
<protein>
    <submittedName>
        <fullName evidence="2">Alpha/beta hydrolase</fullName>
    </submittedName>
</protein>
<organism evidence="2 3">
    <name type="scientific">Nocardioides potassii</name>
    <dbReference type="NCBI Taxonomy" id="2911371"/>
    <lineage>
        <taxon>Bacteria</taxon>
        <taxon>Bacillati</taxon>
        <taxon>Actinomycetota</taxon>
        <taxon>Actinomycetes</taxon>
        <taxon>Propionibacteriales</taxon>
        <taxon>Nocardioidaceae</taxon>
        <taxon>Nocardioides</taxon>
    </lineage>
</organism>
<dbReference type="PANTHER" id="PTHR43194:SF5">
    <property type="entry name" value="PIMELOYL-[ACYL-CARRIER PROTEIN] METHYL ESTER ESTERASE"/>
    <property type="match status" value="1"/>
</dbReference>
<dbReference type="InterPro" id="IPR029058">
    <property type="entry name" value="AB_hydrolase_fold"/>
</dbReference>
<comment type="caution">
    <text evidence="2">The sequence shown here is derived from an EMBL/GenBank/DDBJ whole genome shotgun (WGS) entry which is preliminary data.</text>
</comment>
<proteinExistence type="predicted"/>
<sequence length="249" mass="26766">MVLLHGTPFSSYVWRDVAPALAASHTVHVWDMPGYGASKKRDHQDVSLRSQGAVFAALLRHWDLASPAVVAHDFGGAVALRAHLLHGAAYDRLALVDTVTHAPWGTGLFRLAQEHGDVLGQLPAEAHEGLVRGYIATASHRGLSAATLSSYVAPWLGAAGQAALYRQMAQNDQRWTDELEPMYAGITIPTSVCWGTEDTWLPPEKGEQLAAAIPGAELHWLEGSGHLAQEDAPAQLTARLVEFLGRPAP</sequence>
<dbReference type="InterPro" id="IPR000639">
    <property type="entry name" value="Epox_hydrolase-like"/>
</dbReference>
<feature type="domain" description="AB hydrolase-1" evidence="1">
    <location>
        <begin position="1"/>
        <end position="236"/>
    </location>
</feature>
<accession>A0ABS9HEZ9</accession>
<gene>
    <name evidence="2" type="ORF">L2K70_15915</name>
</gene>
<dbReference type="Pfam" id="PF12697">
    <property type="entry name" value="Abhydrolase_6"/>
    <property type="match status" value="1"/>
</dbReference>
<evidence type="ECO:0000313" key="2">
    <source>
        <dbReference type="EMBL" id="MCF6379104.1"/>
    </source>
</evidence>
<dbReference type="PRINTS" id="PR00111">
    <property type="entry name" value="ABHYDROLASE"/>
</dbReference>
<dbReference type="SUPFAM" id="SSF53474">
    <property type="entry name" value="alpha/beta-Hydrolases"/>
    <property type="match status" value="1"/>
</dbReference>
<dbReference type="Gene3D" id="3.40.50.1820">
    <property type="entry name" value="alpha/beta hydrolase"/>
    <property type="match status" value="1"/>
</dbReference>
<keyword evidence="3" id="KW-1185">Reference proteome</keyword>
<dbReference type="InterPro" id="IPR000073">
    <property type="entry name" value="AB_hydrolase_1"/>
</dbReference>
<evidence type="ECO:0000259" key="1">
    <source>
        <dbReference type="Pfam" id="PF12697"/>
    </source>
</evidence>
<reference evidence="2 3" key="1">
    <citation type="submission" date="2022-01" db="EMBL/GenBank/DDBJ databases">
        <title>Nocardioides sp. nov., an actinomycete isolated from mining soil.</title>
        <authorList>
            <person name="Liu L."/>
        </authorList>
    </citation>
    <scope>NUCLEOTIDE SEQUENCE [LARGE SCALE GENOMIC DNA]</scope>
    <source>
        <strain evidence="2 3">KLBMP 9356</strain>
    </source>
</reference>
<dbReference type="EMBL" id="JAKJHZ010000009">
    <property type="protein sequence ID" value="MCF6379104.1"/>
    <property type="molecule type" value="Genomic_DNA"/>
</dbReference>
<dbReference type="GO" id="GO:0016787">
    <property type="term" value="F:hydrolase activity"/>
    <property type="evidence" value="ECO:0007669"/>
    <property type="project" value="UniProtKB-KW"/>
</dbReference>
<dbReference type="InterPro" id="IPR050228">
    <property type="entry name" value="Carboxylesterase_BioH"/>
</dbReference>
<keyword evidence="2" id="KW-0378">Hydrolase</keyword>
<dbReference type="Proteomes" id="UP001201161">
    <property type="component" value="Unassembled WGS sequence"/>
</dbReference>
<dbReference type="PRINTS" id="PR00412">
    <property type="entry name" value="EPOXHYDRLASE"/>
</dbReference>
<evidence type="ECO:0000313" key="3">
    <source>
        <dbReference type="Proteomes" id="UP001201161"/>
    </source>
</evidence>
<dbReference type="RefSeq" id="WP_236403395.1">
    <property type="nucleotide sequence ID" value="NZ_JAKJHZ010000009.1"/>
</dbReference>